<keyword evidence="1" id="KW-1185">Reference proteome</keyword>
<name>A0A915MZR6_MELJA</name>
<protein>
    <submittedName>
        <fullName evidence="2">Uncharacterized protein</fullName>
    </submittedName>
</protein>
<evidence type="ECO:0000313" key="1">
    <source>
        <dbReference type="Proteomes" id="UP000887561"/>
    </source>
</evidence>
<dbReference type="WBParaSite" id="scaffold6912_cov352.g11444">
    <property type="protein sequence ID" value="scaffold6912_cov352.g11444"/>
    <property type="gene ID" value="scaffold6912_cov352.g11444"/>
</dbReference>
<accession>A0A915MZR6</accession>
<reference evidence="2" key="1">
    <citation type="submission" date="2022-11" db="UniProtKB">
        <authorList>
            <consortium name="WormBaseParasite"/>
        </authorList>
    </citation>
    <scope>IDENTIFICATION</scope>
</reference>
<dbReference type="Proteomes" id="UP000887561">
    <property type="component" value="Unplaced"/>
</dbReference>
<dbReference type="AlphaFoldDB" id="A0A915MZR6"/>
<evidence type="ECO:0000313" key="2">
    <source>
        <dbReference type="WBParaSite" id="scaffold6912_cov352.g11444"/>
    </source>
</evidence>
<organism evidence="1 2">
    <name type="scientific">Meloidogyne javanica</name>
    <name type="common">Root-knot nematode worm</name>
    <dbReference type="NCBI Taxonomy" id="6303"/>
    <lineage>
        <taxon>Eukaryota</taxon>
        <taxon>Metazoa</taxon>
        <taxon>Ecdysozoa</taxon>
        <taxon>Nematoda</taxon>
        <taxon>Chromadorea</taxon>
        <taxon>Rhabditida</taxon>
        <taxon>Tylenchina</taxon>
        <taxon>Tylenchomorpha</taxon>
        <taxon>Tylenchoidea</taxon>
        <taxon>Meloidogynidae</taxon>
        <taxon>Meloidogyninae</taxon>
        <taxon>Meloidogyne</taxon>
        <taxon>Meloidogyne incognita group</taxon>
    </lineage>
</organism>
<sequence length="112" mass="12804">MKYPSNAYNFVNTEGDEVKISNRNQNPPSNDITRRIHPNITKTTEDETEFNKTINQRLGSNVIKFRPFGILEPQSAKIARKNIRSIIPLLCDAANIRYKVLALDKEMNKLSA</sequence>
<proteinExistence type="predicted"/>